<evidence type="ECO:0000256" key="1">
    <source>
        <dbReference type="ARBA" id="ARBA00021375"/>
    </source>
</evidence>
<dbReference type="PANTHER" id="PTHR21732">
    <property type="entry name" value="MYB/SANT-LIKE DNA-BINDING DOMAIN-CONTAINING PROTEIN 4"/>
    <property type="match status" value="1"/>
</dbReference>
<evidence type="ECO:0000313" key="7">
    <source>
        <dbReference type="RefSeq" id="XP_013869443.1"/>
    </source>
</evidence>
<organism evidence="6 7">
    <name type="scientific">Austrofundulus limnaeus</name>
    <name type="common">Annual killifish</name>
    <dbReference type="NCBI Taxonomy" id="52670"/>
    <lineage>
        <taxon>Eukaryota</taxon>
        <taxon>Metazoa</taxon>
        <taxon>Chordata</taxon>
        <taxon>Craniata</taxon>
        <taxon>Vertebrata</taxon>
        <taxon>Euteleostomi</taxon>
        <taxon>Actinopterygii</taxon>
        <taxon>Neopterygii</taxon>
        <taxon>Teleostei</taxon>
        <taxon>Neoteleostei</taxon>
        <taxon>Acanthomorphata</taxon>
        <taxon>Ovalentaria</taxon>
        <taxon>Atherinomorphae</taxon>
        <taxon>Cyprinodontiformes</taxon>
        <taxon>Rivulidae</taxon>
        <taxon>Austrofundulus</taxon>
    </lineage>
</organism>
<dbReference type="Proteomes" id="UP000192220">
    <property type="component" value="Unplaced"/>
</dbReference>
<dbReference type="GeneID" id="106521429"/>
<evidence type="ECO:0000256" key="4">
    <source>
        <dbReference type="SAM" id="MobiDB-lite"/>
    </source>
</evidence>
<dbReference type="KEGG" id="alim:106521429"/>
<evidence type="ECO:0000313" key="6">
    <source>
        <dbReference type="Proteomes" id="UP000192220"/>
    </source>
</evidence>
<feature type="compositionally biased region" description="Basic and acidic residues" evidence="4">
    <location>
        <begin position="98"/>
        <end position="109"/>
    </location>
</feature>
<feature type="coiled-coil region" evidence="3">
    <location>
        <begin position="244"/>
        <end position="295"/>
    </location>
</feature>
<protein>
    <recommendedName>
        <fullName evidence="1">Myb/SANT-like DNA-binding domain-containing protein 4</fullName>
    </recommendedName>
</protein>
<evidence type="ECO:0000256" key="3">
    <source>
        <dbReference type="SAM" id="Coils"/>
    </source>
</evidence>
<dbReference type="AlphaFoldDB" id="A0A2I4BP00"/>
<evidence type="ECO:0000256" key="2">
    <source>
        <dbReference type="ARBA" id="ARBA00023054"/>
    </source>
</evidence>
<dbReference type="PANTHER" id="PTHR21732:SF0">
    <property type="entry name" value="MYB_SANT-LIKE DNA-BINDING DOMAIN-CONTAINING PROTEIN 4"/>
    <property type="match status" value="1"/>
</dbReference>
<dbReference type="InParanoid" id="A0A2I4BP00"/>
<dbReference type="CTD" id="84437"/>
<proteinExistence type="predicted"/>
<dbReference type="STRING" id="52670.A0A2I4BP00"/>
<gene>
    <name evidence="7" type="primary">msantd4</name>
</gene>
<dbReference type="InterPro" id="IPR026162">
    <property type="entry name" value="MSANTD4"/>
</dbReference>
<dbReference type="Pfam" id="PF13873">
    <property type="entry name" value="Myb_DNA-bind_5"/>
    <property type="match status" value="1"/>
</dbReference>
<feature type="domain" description="Myb/SANT-like DNA-binding" evidence="5">
    <location>
        <begin position="30"/>
        <end position="78"/>
    </location>
</feature>
<name>A0A2I4BP00_AUSLI</name>
<dbReference type="OrthoDB" id="3066195at2759"/>
<reference evidence="7" key="1">
    <citation type="submission" date="2025-08" db="UniProtKB">
        <authorList>
            <consortium name="RefSeq"/>
        </authorList>
    </citation>
    <scope>IDENTIFICATION</scope>
    <source>
        <strain evidence="7">Quisiro</strain>
        <tissue evidence="7">Liver</tissue>
    </source>
</reference>
<feature type="region of interest" description="Disordered" evidence="4">
    <location>
        <begin position="85"/>
        <end position="112"/>
    </location>
</feature>
<sequence length="379" mass="42875">MQSLCVLARDLHYSYFSQPIKRSLRSHRTNANTAVNELKRQAWEEVAQGVNALGERETRTATEVKRRYLDWRALMKKKELRAELNLSPSSSSSLTVKTECDQSSPEHEAAPQGSDQLLELPGFQRDCQSDWPELVGVSEPSTGQSVTTHPGMKVEDDIIDYKLDRDAGDADMDDVDIPSLLSDIESCGEGHADDVFPHNNLNLLSSSKDLITTTTRCLLPVGGLAGPGEDQESSGAGSLLAVEKQRLEMEKQRLAVETERLAVEKERLQVERERLRQVEVERERLLVERERLRLLLTSRSEHIQGPPSSTAASLFYTHGEAEENSWVSAVNLEAARMNLERERLLLFKFEAGRLQIEKERLQVEKDRMRLHKDHQPVKS</sequence>
<dbReference type="FunCoup" id="A0A2I4BP00">
    <property type="interactions" value="300"/>
</dbReference>
<keyword evidence="6" id="KW-1185">Reference proteome</keyword>
<dbReference type="RefSeq" id="XP_013869443.1">
    <property type="nucleotide sequence ID" value="XM_014013989.1"/>
</dbReference>
<keyword evidence="2 3" id="KW-0175">Coiled coil</keyword>
<accession>A0A2I4BP00</accession>
<dbReference type="InterPro" id="IPR028002">
    <property type="entry name" value="Myb_DNA-bind_5"/>
</dbReference>
<evidence type="ECO:0000259" key="5">
    <source>
        <dbReference type="Pfam" id="PF13873"/>
    </source>
</evidence>